<dbReference type="Proteomes" id="UP001359559">
    <property type="component" value="Unassembled WGS sequence"/>
</dbReference>
<proteinExistence type="predicted"/>
<organism evidence="1 2">
    <name type="scientific">Clitoria ternatea</name>
    <name type="common">Butterfly pea</name>
    <dbReference type="NCBI Taxonomy" id="43366"/>
    <lineage>
        <taxon>Eukaryota</taxon>
        <taxon>Viridiplantae</taxon>
        <taxon>Streptophyta</taxon>
        <taxon>Embryophyta</taxon>
        <taxon>Tracheophyta</taxon>
        <taxon>Spermatophyta</taxon>
        <taxon>Magnoliopsida</taxon>
        <taxon>eudicotyledons</taxon>
        <taxon>Gunneridae</taxon>
        <taxon>Pentapetalae</taxon>
        <taxon>rosids</taxon>
        <taxon>fabids</taxon>
        <taxon>Fabales</taxon>
        <taxon>Fabaceae</taxon>
        <taxon>Papilionoideae</taxon>
        <taxon>50 kb inversion clade</taxon>
        <taxon>NPAAA clade</taxon>
        <taxon>indigoferoid/millettioid clade</taxon>
        <taxon>Phaseoleae</taxon>
        <taxon>Clitoria</taxon>
    </lineage>
</organism>
<keyword evidence="2" id="KW-1185">Reference proteome</keyword>
<evidence type="ECO:0000313" key="1">
    <source>
        <dbReference type="EMBL" id="KAK7295518.1"/>
    </source>
</evidence>
<dbReference type="AlphaFoldDB" id="A0AAN9PE98"/>
<accession>A0AAN9PE98</accession>
<gene>
    <name evidence="1" type="ORF">RJT34_18427</name>
</gene>
<sequence>MQCNQSVRDVIKCLNWEPDELPNMGEVEVQLEHALSLQQEADATNTNGFYALSSTTLINLGWPQESNSTTSICCYSTEQNDIEDLGE</sequence>
<reference evidence="1 2" key="1">
    <citation type="submission" date="2024-01" db="EMBL/GenBank/DDBJ databases">
        <title>The genomes of 5 underutilized Papilionoideae crops provide insights into root nodulation and disease resistance.</title>
        <authorList>
            <person name="Yuan L."/>
        </authorList>
    </citation>
    <scope>NUCLEOTIDE SEQUENCE [LARGE SCALE GENOMIC DNA]</scope>
    <source>
        <strain evidence="1">LY-2023</strain>
        <tissue evidence="1">Leaf</tissue>
    </source>
</reference>
<protein>
    <submittedName>
        <fullName evidence="1">Uncharacterized protein</fullName>
    </submittedName>
</protein>
<dbReference type="EMBL" id="JAYKXN010000004">
    <property type="protein sequence ID" value="KAK7295518.1"/>
    <property type="molecule type" value="Genomic_DNA"/>
</dbReference>
<evidence type="ECO:0000313" key="2">
    <source>
        <dbReference type="Proteomes" id="UP001359559"/>
    </source>
</evidence>
<name>A0AAN9PE98_CLITE</name>
<comment type="caution">
    <text evidence="1">The sequence shown here is derived from an EMBL/GenBank/DDBJ whole genome shotgun (WGS) entry which is preliminary data.</text>
</comment>